<accession>A0ABC8STA8</accession>
<dbReference type="Proteomes" id="UP001642360">
    <property type="component" value="Unassembled WGS sequence"/>
</dbReference>
<comment type="caution">
    <text evidence="2">The sequence shown here is derived from an EMBL/GenBank/DDBJ whole genome shotgun (WGS) entry which is preliminary data.</text>
</comment>
<proteinExistence type="predicted"/>
<dbReference type="PANTHER" id="PTHR14237">
    <property type="entry name" value="MOLYBDOPTERIN COFACTOR SULFURASE MOSC"/>
    <property type="match status" value="1"/>
</dbReference>
<evidence type="ECO:0000313" key="3">
    <source>
        <dbReference type="Proteomes" id="UP001642360"/>
    </source>
</evidence>
<reference evidence="2 3" key="1">
    <citation type="submission" date="2024-02" db="EMBL/GenBank/DDBJ databases">
        <authorList>
            <person name="Vignale AGUSTIN F."/>
            <person name="Sosa J E."/>
            <person name="Modenutti C."/>
        </authorList>
    </citation>
    <scope>NUCLEOTIDE SEQUENCE [LARGE SCALE GENOMIC DNA]</scope>
</reference>
<dbReference type="AlphaFoldDB" id="A0ABC8STA8"/>
<protein>
    <recommendedName>
        <fullName evidence="1">MOSC domain-containing protein</fullName>
    </recommendedName>
</protein>
<dbReference type="PANTHER" id="PTHR14237:SF19">
    <property type="entry name" value="MITOCHONDRIAL AMIDOXIME REDUCING COMPONENT 1"/>
    <property type="match status" value="1"/>
</dbReference>
<dbReference type="InterPro" id="IPR005302">
    <property type="entry name" value="MoCF_Sase_C"/>
</dbReference>
<sequence>MSILVDGCEPFSEDLWKEIRINKLTFLGVKLCSRCKVKDYPSAFSAWIIAVDLLSGDSESVTMVPTINQDTAIAGSEPTETLMKFRSDKVLRPTRKQQGRVYFGQNLVCPDSQNQMKEKTIKVGDPIYVIKMVSTCVDAAA</sequence>
<dbReference type="EMBL" id="CAUOFW020003469">
    <property type="protein sequence ID" value="CAK9160118.1"/>
    <property type="molecule type" value="Genomic_DNA"/>
</dbReference>
<evidence type="ECO:0000259" key="1">
    <source>
        <dbReference type="PROSITE" id="PS51340"/>
    </source>
</evidence>
<name>A0ABC8STA8_9AQUA</name>
<gene>
    <name evidence="2" type="ORF">ILEXP_LOCUS28850</name>
</gene>
<evidence type="ECO:0000313" key="2">
    <source>
        <dbReference type="EMBL" id="CAK9160118.1"/>
    </source>
</evidence>
<feature type="domain" description="MOSC" evidence="1">
    <location>
        <begin position="1"/>
        <end position="130"/>
    </location>
</feature>
<organism evidence="2 3">
    <name type="scientific">Ilex paraguariensis</name>
    <name type="common">yerba mate</name>
    <dbReference type="NCBI Taxonomy" id="185542"/>
    <lineage>
        <taxon>Eukaryota</taxon>
        <taxon>Viridiplantae</taxon>
        <taxon>Streptophyta</taxon>
        <taxon>Embryophyta</taxon>
        <taxon>Tracheophyta</taxon>
        <taxon>Spermatophyta</taxon>
        <taxon>Magnoliopsida</taxon>
        <taxon>eudicotyledons</taxon>
        <taxon>Gunneridae</taxon>
        <taxon>Pentapetalae</taxon>
        <taxon>asterids</taxon>
        <taxon>campanulids</taxon>
        <taxon>Aquifoliales</taxon>
        <taxon>Aquifoliaceae</taxon>
        <taxon>Ilex</taxon>
    </lineage>
</organism>
<dbReference type="PROSITE" id="PS51340">
    <property type="entry name" value="MOSC"/>
    <property type="match status" value="1"/>
</dbReference>
<keyword evidence="3" id="KW-1185">Reference proteome</keyword>